<proteinExistence type="predicted"/>
<evidence type="ECO:0000313" key="2">
    <source>
        <dbReference type="Proteomes" id="UP000289886"/>
    </source>
</evidence>
<dbReference type="PANTHER" id="PTHR14247">
    <property type="entry name" value="BREAST CANCER ANTI-ESTROGEN RESISTANCE PROTEIN 3 HOMOLOG-LIKE PROTEIN"/>
    <property type="match status" value="1"/>
</dbReference>
<name>A0A444UYM9_ACIRT</name>
<comment type="caution">
    <text evidence="1">The sequence shown here is derived from an EMBL/GenBank/DDBJ whole genome shotgun (WGS) entry which is preliminary data.</text>
</comment>
<gene>
    <name evidence="1" type="ORF">EOD39_19243</name>
</gene>
<dbReference type="PANTHER" id="PTHR14247:SF6">
    <property type="entry name" value="SH2 DOMAIN-CONTAINING PROTEIN 3C"/>
    <property type="match status" value="1"/>
</dbReference>
<evidence type="ECO:0000313" key="1">
    <source>
        <dbReference type="EMBL" id="RXM93285.1"/>
    </source>
</evidence>
<dbReference type="InterPro" id="IPR051853">
    <property type="entry name" value="SH2-Ras-GEF_adapter"/>
</dbReference>
<reference evidence="1 2" key="1">
    <citation type="submission" date="2019-01" db="EMBL/GenBank/DDBJ databases">
        <title>Draft Genome and Complete Hox-Cluster Characterization of the Sterlet Sturgeon (Acipenser ruthenus).</title>
        <authorList>
            <person name="Wei Q."/>
        </authorList>
    </citation>
    <scope>NUCLEOTIDE SEQUENCE [LARGE SCALE GENOMIC DNA]</scope>
    <source>
        <strain evidence="1">WHYD16114868_AA</strain>
        <tissue evidence="1">Blood</tissue>
    </source>
</reference>
<dbReference type="Proteomes" id="UP000289886">
    <property type="component" value="Unassembled WGS sequence"/>
</dbReference>
<accession>A0A444UYM9</accession>
<keyword evidence="2" id="KW-1185">Reference proteome</keyword>
<dbReference type="EMBL" id="SCEB01004853">
    <property type="protein sequence ID" value="RXM93285.1"/>
    <property type="molecule type" value="Genomic_DNA"/>
</dbReference>
<organism evidence="1 2">
    <name type="scientific">Acipenser ruthenus</name>
    <name type="common">Sterlet sturgeon</name>
    <dbReference type="NCBI Taxonomy" id="7906"/>
    <lineage>
        <taxon>Eukaryota</taxon>
        <taxon>Metazoa</taxon>
        <taxon>Chordata</taxon>
        <taxon>Craniata</taxon>
        <taxon>Vertebrata</taxon>
        <taxon>Euteleostomi</taxon>
        <taxon>Actinopterygii</taxon>
        <taxon>Chondrostei</taxon>
        <taxon>Acipenseriformes</taxon>
        <taxon>Acipenseridae</taxon>
        <taxon>Acipenser</taxon>
    </lineage>
</organism>
<protein>
    <submittedName>
        <fullName evidence="1">SH2 domain-containing protein 3C</fullName>
    </submittedName>
</protein>
<dbReference type="AlphaFoldDB" id="A0A444UYM9"/>
<sequence length="77" mass="9229">MHRIPFLLEPLQFSKEKYLIDSPPEKLRRELEEELKLSSSDPRSHGWYHGRIPRECELRAYSVHHSSSQCQLLREEV</sequence>